<accession>A0ABS8QPS9</accession>
<evidence type="ECO:0000313" key="1">
    <source>
        <dbReference type="EMBL" id="MCD7037674.1"/>
    </source>
</evidence>
<gene>
    <name evidence="1" type="ORF">LRQ20_04925</name>
</gene>
<evidence type="ECO:0000313" key="2">
    <source>
        <dbReference type="Proteomes" id="UP001154922"/>
    </source>
</evidence>
<name>A0ABS8QPS9_9PSED</name>
<organism evidence="1 2">
    <name type="scientific">Pseudomonas petroselini</name>
    <dbReference type="NCBI Taxonomy" id="2899822"/>
    <lineage>
        <taxon>Bacteria</taxon>
        <taxon>Pseudomonadati</taxon>
        <taxon>Pseudomonadota</taxon>
        <taxon>Gammaproteobacteria</taxon>
        <taxon>Pseudomonadales</taxon>
        <taxon>Pseudomonadaceae</taxon>
        <taxon>Pseudomonas</taxon>
    </lineage>
</organism>
<comment type="caution">
    <text evidence="1">The sequence shown here is derived from an EMBL/GenBank/DDBJ whole genome shotgun (WGS) entry which is preliminary data.</text>
</comment>
<dbReference type="Proteomes" id="UP001154922">
    <property type="component" value="Unassembled WGS sequence"/>
</dbReference>
<evidence type="ECO:0008006" key="3">
    <source>
        <dbReference type="Google" id="ProtNLM"/>
    </source>
</evidence>
<keyword evidence="2" id="KW-1185">Reference proteome</keyword>
<reference evidence="1 2" key="2">
    <citation type="journal article" date="2023" name="Plant Pathol.">
        <title>Dismantling and reorganizing Pseudomonas marginalis sensu#lato.</title>
        <authorList>
            <person name="Sawada H."/>
            <person name="Fujikawa T."/>
            <person name="Satou M."/>
        </authorList>
    </citation>
    <scope>NUCLEOTIDE SEQUENCE [LARGE SCALE GENOMIC DNA]</scope>
    <source>
        <strain evidence="1 2">MAFF 311096</strain>
    </source>
</reference>
<protein>
    <recommendedName>
        <fullName evidence="3">Transposase</fullName>
    </recommendedName>
</protein>
<proteinExistence type="predicted"/>
<sequence>MSNVILKPRRLTKALKGFTAVNPVDLKLLTKHIPALICPNCAATRFRVVGIVFQEKKAPGSPPIIASLIMNICDE</sequence>
<reference evidence="1 2" key="1">
    <citation type="journal article" date="2022" name="Int. J. Syst. Evol. Microbiol.">
        <title>Pseudomonas petroselini sp. nov., a pathogen causing bacterial rot of parsley in Japan.</title>
        <authorList>
            <person name="Sawada H."/>
            <person name="Fujikawa T."/>
            <person name="Osada S."/>
            <person name="Satou M."/>
        </authorList>
    </citation>
    <scope>NUCLEOTIDE SEQUENCE [LARGE SCALE GENOMIC DNA]</scope>
    <source>
        <strain evidence="1 2">MAFF 311096</strain>
    </source>
</reference>
<dbReference type="EMBL" id="JAJOZI010000023">
    <property type="protein sequence ID" value="MCD7037674.1"/>
    <property type="molecule type" value="Genomic_DNA"/>
</dbReference>
<dbReference type="RefSeq" id="WP_231807852.1">
    <property type="nucleotide sequence ID" value="NZ_CP173614.1"/>
</dbReference>